<evidence type="ECO:0000259" key="6">
    <source>
        <dbReference type="Pfam" id="PF03738"/>
    </source>
</evidence>
<dbReference type="RefSeq" id="WP_387412591.1">
    <property type="nucleotide sequence ID" value="NZ_JBIASD010000011.1"/>
</dbReference>
<dbReference type="EMBL" id="JBIASD010000011">
    <property type="protein sequence ID" value="MFF3667574.1"/>
    <property type="molecule type" value="Genomic_DNA"/>
</dbReference>
<evidence type="ECO:0000256" key="2">
    <source>
        <dbReference type="ARBA" id="ARBA00022723"/>
    </source>
</evidence>
<evidence type="ECO:0000256" key="5">
    <source>
        <dbReference type="ARBA" id="ARBA00022842"/>
    </source>
</evidence>
<keyword evidence="1" id="KW-0436">Ligase</keyword>
<evidence type="ECO:0000256" key="1">
    <source>
        <dbReference type="ARBA" id="ARBA00022598"/>
    </source>
</evidence>
<keyword evidence="3" id="KW-0547">Nucleotide-binding</keyword>
<feature type="domain" description="Glutathionylspermidine synthase pre-ATP-grasp-like" evidence="6">
    <location>
        <begin position="12"/>
        <end position="384"/>
    </location>
</feature>
<sequence>MRRQPSTPRDGWAELIESQGLAFHRSSHPENLDRPYWDESVHYVLTMDEVLALEEQVEELHRMCLAAVEHVVTHDRMADFAVPAHCRAAVAESWRRRDPHLYGRFDLRYDGSGPAKLLEYNADTPTSLVESSVIQWFWLKDVHPDDDQWNSIHERLVDRWRALAPGFPTGPTHFAWTGADETGEEAMTLGYLQETADQAGLKTVAIAMEDIGWDPSNRRFVDTKYRVIRSMFKLYPWEWMVAEPFGAHALALQPTMTWIEPLWKMLLSNKALLAILWELYPGHPNLLPAYLDGPRGMSSYIRKPLLGREGASMRVVSPGLTLDTPGDYGTEGFVHQEFLPLPDFDGRRPVLGAWVVEDESVGLGIRETSGLITDDTSSFVPHRIAPS</sequence>
<protein>
    <submittedName>
        <fullName evidence="7">Glutathionylspermidine synthase family protein</fullName>
    </submittedName>
</protein>
<dbReference type="Pfam" id="PF03738">
    <property type="entry name" value="GSP_synth"/>
    <property type="match status" value="1"/>
</dbReference>
<dbReference type="SUPFAM" id="SSF52440">
    <property type="entry name" value="PreATP-grasp domain"/>
    <property type="match status" value="1"/>
</dbReference>
<keyword evidence="2" id="KW-0479">Metal-binding</keyword>
<dbReference type="Gene3D" id="3.30.1490.330">
    <property type="match status" value="1"/>
</dbReference>
<comment type="caution">
    <text evidence="7">The sequence shown here is derived from an EMBL/GenBank/DDBJ whole genome shotgun (WGS) entry which is preliminary data.</text>
</comment>
<dbReference type="InterPro" id="IPR005494">
    <property type="entry name" value="GSPS_pre-ATP-grasp-like_dom"/>
</dbReference>
<organism evidence="7 8">
    <name type="scientific">Microtetraspora malaysiensis</name>
    <dbReference type="NCBI Taxonomy" id="161358"/>
    <lineage>
        <taxon>Bacteria</taxon>
        <taxon>Bacillati</taxon>
        <taxon>Actinomycetota</taxon>
        <taxon>Actinomycetes</taxon>
        <taxon>Streptosporangiales</taxon>
        <taxon>Streptosporangiaceae</taxon>
        <taxon>Microtetraspora</taxon>
    </lineage>
</organism>
<dbReference type="SUPFAM" id="SSF56059">
    <property type="entry name" value="Glutathione synthetase ATP-binding domain-like"/>
    <property type="match status" value="1"/>
</dbReference>
<proteinExistence type="predicted"/>
<evidence type="ECO:0000256" key="4">
    <source>
        <dbReference type="ARBA" id="ARBA00022840"/>
    </source>
</evidence>
<keyword evidence="4" id="KW-0067">ATP-binding</keyword>
<dbReference type="Proteomes" id="UP001602013">
    <property type="component" value="Unassembled WGS sequence"/>
</dbReference>
<reference evidence="7 8" key="1">
    <citation type="submission" date="2024-10" db="EMBL/GenBank/DDBJ databases">
        <title>The Natural Products Discovery Center: Release of the First 8490 Sequenced Strains for Exploring Actinobacteria Biosynthetic Diversity.</title>
        <authorList>
            <person name="Kalkreuter E."/>
            <person name="Kautsar S.A."/>
            <person name="Yang D."/>
            <person name="Bader C.D."/>
            <person name="Teijaro C.N."/>
            <person name="Fluegel L."/>
            <person name="Davis C.M."/>
            <person name="Simpson J.R."/>
            <person name="Lauterbach L."/>
            <person name="Steele A.D."/>
            <person name="Gui C."/>
            <person name="Meng S."/>
            <person name="Li G."/>
            <person name="Viehrig K."/>
            <person name="Ye F."/>
            <person name="Su P."/>
            <person name="Kiefer A.F."/>
            <person name="Nichols A."/>
            <person name="Cepeda A.J."/>
            <person name="Yan W."/>
            <person name="Fan B."/>
            <person name="Jiang Y."/>
            <person name="Adhikari A."/>
            <person name="Zheng C.-J."/>
            <person name="Schuster L."/>
            <person name="Cowan T.M."/>
            <person name="Smanski M.J."/>
            <person name="Chevrette M.G."/>
            <person name="De Carvalho L.P.S."/>
            <person name="Shen B."/>
        </authorList>
    </citation>
    <scope>NUCLEOTIDE SEQUENCE [LARGE SCALE GENOMIC DNA]</scope>
    <source>
        <strain evidence="7 8">NPDC002173</strain>
    </source>
</reference>
<evidence type="ECO:0000256" key="3">
    <source>
        <dbReference type="ARBA" id="ARBA00022741"/>
    </source>
</evidence>
<name>A0ABW6SUC5_9ACTN</name>
<gene>
    <name evidence="7" type="ORF">ACFYXI_18415</name>
</gene>
<evidence type="ECO:0000313" key="8">
    <source>
        <dbReference type="Proteomes" id="UP001602013"/>
    </source>
</evidence>
<dbReference type="InterPro" id="IPR016185">
    <property type="entry name" value="PreATP-grasp_dom_sf"/>
</dbReference>
<accession>A0ABW6SUC5</accession>
<evidence type="ECO:0000313" key="7">
    <source>
        <dbReference type="EMBL" id="MFF3667574.1"/>
    </source>
</evidence>
<keyword evidence="5" id="KW-0460">Magnesium</keyword>
<keyword evidence="8" id="KW-1185">Reference proteome</keyword>